<sequence>TVGVHSFLALLSCCFYDPFVCLLLALTSMCSRVKITGSDINTRLDSLFIEAAMTSEFTATEKLRPLASWSSFIVAFSVLRNCPRFL</sequence>
<evidence type="ECO:0000313" key="2">
    <source>
        <dbReference type="Ensembl" id="ENSCCRP00020036251.1"/>
    </source>
</evidence>
<dbReference type="AlphaFoldDB" id="A0A8C2HE04"/>
<keyword evidence="1" id="KW-0472">Membrane</keyword>
<dbReference type="Ensembl" id="ENSCCRT00010061649.1">
    <property type="protein sequence ID" value="ENSCCRP00010056256.1"/>
    <property type="gene ID" value="ENSCCRG00010023854.1"/>
</dbReference>
<dbReference type="Proteomes" id="UP000694427">
    <property type="component" value="Unplaced"/>
</dbReference>
<dbReference type="OMA" id="VMEADRM"/>
<protein>
    <submittedName>
        <fullName evidence="2">Uncharacterized protein</fullName>
    </submittedName>
</protein>
<evidence type="ECO:0000256" key="1">
    <source>
        <dbReference type="SAM" id="Phobius"/>
    </source>
</evidence>
<evidence type="ECO:0000313" key="4">
    <source>
        <dbReference type="Proteomes" id="UP000694701"/>
    </source>
</evidence>
<reference evidence="2" key="1">
    <citation type="submission" date="2025-05" db="UniProtKB">
        <authorList>
            <consortium name="Ensembl"/>
        </authorList>
    </citation>
    <scope>IDENTIFICATION</scope>
</reference>
<dbReference type="Proteomes" id="UP000694701">
    <property type="component" value="Unplaced"/>
</dbReference>
<accession>A0A8C2HE04</accession>
<proteinExistence type="predicted"/>
<keyword evidence="3" id="KW-1185">Reference proteome</keyword>
<keyword evidence="1" id="KW-1133">Transmembrane helix</keyword>
<organism evidence="2 4">
    <name type="scientific">Cyprinus carpio</name>
    <name type="common">Common carp</name>
    <dbReference type="NCBI Taxonomy" id="7962"/>
    <lineage>
        <taxon>Eukaryota</taxon>
        <taxon>Metazoa</taxon>
        <taxon>Chordata</taxon>
        <taxon>Craniata</taxon>
        <taxon>Vertebrata</taxon>
        <taxon>Euteleostomi</taxon>
        <taxon>Actinopterygii</taxon>
        <taxon>Neopterygii</taxon>
        <taxon>Teleostei</taxon>
        <taxon>Ostariophysi</taxon>
        <taxon>Cypriniformes</taxon>
        <taxon>Cyprinidae</taxon>
        <taxon>Cyprininae</taxon>
        <taxon>Cyprinus</taxon>
    </lineage>
</organism>
<feature type="transmembrane region" description="Helical" evidence="1">
    <location>
        <begin position="6"/>
        <end position="26"/>
    </location>
</feature>
<evidence type="ECO:0000313" key="3">
    <source>
        <dbReference type="Proteomes" id="UP000694427"/>
    </source>
</evidence>
<dbReference type="Ensembl" id="ENSCCRT00020039576.1">
    <property type="protein sequence ID" value="ENSCCRP00020036251.1"/>
    <property type="gene ID" value="ENSCCRG00020016210.1"/>
</dbReference>
<name>A0A8C2HE04_CYPCA</name>
<keyword evidence="1" id="KW-0812">Transmembrane</keyword>